<keyword evidence="4" id="KW-1185">Reference proteome</keyword>
<feature type="transmembrane region" description="Helical" evidence="2">
    <location>
        <begin position="174"/>
        <end position="192"/>
    </location>
</feature>
<dbReference type="Proteomes" id="UP001595075">
    <property type="component" value="Unassembled WGS sequence"/>
</dbReference>
<feature type="transmembrane region" description="Helical" evidence="2">
    <location>
        <begin position="144"/>
        <end position="162"/>
    </location>
</feature>
<evidence type="ECO:0000313" key="3">
    <source>
        <dbReference type="EMBL" id="KAL2066424.1"/>
    </source>
</evidence>
<evidence type="ECO:0000256" key="1">
    <source>
        <dbReference type="SAM" id="MobiDB-lite"/>
    </source>
</evidence>
<sequence>MASDELTRAFRELKLTSPIPSEDDFITRFNNLRISRRQQIAPLSSPHHRHHHSKPVPAPAAAPMPSATITWAVGHSPLGPFAPFFHNHNHQQHSSQPRASGGYKPKYSIDNPSPYYLEQAPFYAPPTRSDPFAVPPSPSPSPSLFTILFALLANLLTTIRVYTTATARNIFKAIGYVAFLVLSILESVVTALTSREMGALVLASALVRVLPGWKREVAELGFGLGAGDEGSEPLYRIFLAGREALGTGSVRGGQF</sequence>
<gene>
    <name evidence="3" type="ORF">VTL71DRAFT_2495</name>
</gene>
<name>A0ABR4CB18_9HELO</name>
<evidence type="ECO:0000256" key="2">
    <source>
        <dbReference type="SAM" id="Phobius"/>
    </source>
</evidence>
<accession>A0ABR4CB18</accession>
<comment type="caution">
    <text evidence="3">The sequence shown here is derived from an EMBL/GenBank/DDBJ whole genome shotgun (WGS) entry which is preliminary data.</text>
</comment>
<evidence type="ECO:0000313" key="4">
    <source>
        <dbReference type="Proteomes" id="UP001595075"/>
    </source>
</evidence>
<feature type="region of interest" description="Disordered" evidence="1">
    <location>
        <begin position="42"/>
        <end position="61"/>
    </location>
</feature>
<keyword evidence="2" id="KW-0812">Transmembrane</keyword>
<dbReference type="EMBL" id="JAZHXI010000011">
    <property type="protein sequence ID" value="KAL2066424.1"/>
    <property type="molecule type" value="Genomic_DNA"/>
</dbReference>
<keyword evidence="2" id="KW-0472">Membrane</keyword>
<feature type="region of interest" description="Disordered" evidence="1">
    <location>
        <begin position="84"/>
        <end position="104"/>
    </location>
</feature>
<organism evidence="3 4">
    <name type="scientific">Oculimacula yallundae</name>
    <dbReference type="NCBI Taxonomy" id="86028"/>
    <lineage>
        <taxon>Eukaryota</taxon>
        <taxon>Fungi</taxon>
        <taxon>Dikarya</taxon>
        <taxon>Ascomycota</taxon>
        <taxon>Pezizomycotina</taxon>
        <taxon>Leotiomycetes</taxon>
        <taxon>Helotiales</taxon>
        <taxon>Ploettnerulaceae</taxon>
        <taxon>Oculimacula</taxon>
    </lineage>
</organism>
<protein>
    <submittedName>
        <fullName evidence="3">Uncharacterized protein</fullName>
    </submittedName>
</protein>
<reference evidence="3 4" key="1">
    <citation type="journal article" date="2024" name="Commun. Biol.">
        <title>Comparative genomic analysis of thermophilic fungi reveals convergent evolutionary adaptations and gene losses.</title>
        <authorList>
            <person name="Steindorff A.S."/>
            <person name="Aguilar-Pontes M.V."/>
            <person name="Robinson A.J."/>
            <person name="Andreopoulos B."/>
            <person name="LaButti K."/>
            <person name="Kuo A."/>
            <person name="Mondo S."/>
            <person name="Riley R."/>
            <person name="Otillar R."/>
            <person name="Haridas S."/>
            <person name="Lipzen A."/>
            <person name="Grimwood J."/>
            <person name="Schmutz J."/>
            <person name="Clum A."/>
            <person name="Reid I.D."/>
            <person name="Moisan M.C."/>
            <person name="Butler G."/>
            <person name="Nguyen T.T.M."/>
            <person name="Dewar K."/>
            <person name="Conant G."/>
            <person name="Drula E."/>
            <person name="Henrissat B."/>
            <person name="Hansel C."/>
            <person name="Singer S."/>
            <person name="Hutchinson M.I."/>
            <person name="de Vries R.P."/>
            <person name="Natvig D.O."/>
            <person name="Powell A.J."/>
            <person name="Tsang A."/>
            <person name="Grigoriev I.V."/>
        </authorList>
    </citation>
    <scope>NUCLEOTIDE SEQUENCE [LARGE SCALE GENOMIC DNA]</scope>
    <source>
        <strain evidence="3 4">CBS 494.80</strain>
    </source>
</reference>
<keyword evidence="2" id="KW-1133">Transmembrane helix</keyword>
<proteinExistence type="predicted"/>